<comment type="caution">
    <text evidence="6">The sequence shown here is derived from an EMBL/GenBank/DDBJ whole genome shotgun (WGS) entry which is preliminary data.</text>
</comment>
<name>A0A2H0XEE5_UNCKA</name>
<proteinExistence type="inferred from homology"/>
<dbReference type="InterPro" id="IPR001173">
    <property type="entry name" value="Glyco_trans_2-like"/>
</dbReference>
<dbReference type="PANTHER" id="PTHR43179">
    <property type="entry name" value="RHAMNOSYLTRANSFERASE WBBL"/>
    <property type="match status" value="1"/>
</dbReference>
<feature type="transmembrane region" description="Helical" evidence="4">
    <location>
        <begin position="257"/>
        <end position="277"/>
    </location>
</feature>
<evidence type="ECO:0000256" key="1">
    <source>
        <dbReference type="ARBA" id="ARBA00006739"/>
    </source>
</evidence>
<evidence type="ECO:0000259" key="5">
    <source>
        <dbReference type="Pfam" id="PF00535"/>
    </source>
</evidence>
<protein>
    <recommendedName>
        <fullName evidence="5">Glycosyltransferase 2-like domain-containing protein</fullName>
    </recommendedName>
</protein>
<keyword evidence="4" id="KW-1133">Transmembrane helix</keyword>
<keyword evidence="2" id="KW-0328">Glycosyltransferase</keyword>
<dbReference type="InterPro" id="IPR029044">
    <property type="entry name" value="Nucleotide-diphossugar_trans"/>
</dbReference>
<keyword evidence="3" id="KW-0808">Transferase</keyword>
<dbReference type="Proteomes" id="UP000230340">
    <property type="component" value="Unassembled WGS sequence"/>
</dbReference>
<dbReference type="GO" id="GO:0016757">
    <property type="term" value="F:glycosyltransferase activity"/>
    <property type="evidence" value="ECO:0007669"/>
    <property type="project" value="UniProtKB-KW"/>
</dbReference>
<dbReference type="SUPFAM" id="SSF53448">
    <property type="entry name" value="Nucleotide-diphospho-sugar transferases"/>
    <property type="match status" value="1"/>
</dbReference>
<comment type="similarity">
    <text evidence="1">Belongs to the glycosyltransferase 2 family.</text>
</comment>
<evidence type="ECO:0000256" key="4">
    <source>
        <dbReference type="SAM" id="Phobius"/>
    </source>
</evidence>
<evidence type="ECO:0000313" key="7">
    <source>
        <dbReference type="Proteomes" id="UP000230340"/>
    </source>
</evidence>
<evidence type="ECO:0000256" key="2">
    <source>
        <dbReference type="ARBA" id="ARBA00022676"/>
    </source>
</evidence>
<evidence type="ECO:0000256" key="3">
    <source>
        <dbReference type="ARBA" id="ARBA00022679"/>
    </source>
</evidence>
<dbReference type="AlphaFoldDB" id="A0A2H0XEE5"/>
<dbReference type="Gene3D" id="3.90.550.10">
    <property type="entry name" value="Spore Coat Polysaccharide Biosynthesis Protein SpsA, Chain A"/>
    <property type="match status" value="1"/>
</dbReference>
<dbReference type="Pfam" id="PF00535">
    <property type="entry name" value="Glycos_transf_2"/>
    <property type="match status" value="1"/>
</dbReference>
<accession>A0A2H0XEE5</accession>
<reference evidence="7" key="1">
    <citation type="submission" date="2017-09" db="EMBL/GenBank/DDBJ databases">
        <title>Depth-based differentiation of microbial function through sediment-hosted aquifers and enrichment of novel symbionts in the deep terrestrial subsurface.</title>
        <authorList>
            <person name="Probst A.J."/>
            <person name="Ladd B."/>
            <person name="Jarett J.K."/>
            <person name="Geller-Mcgrath D.E."/>
            <person name="Sieber C.M.K."/>
            <person name="Emerson J.B."/>
            <person name="Anantharaman K."/>
            <person name="Thomas B.C."/>
            <person name="Malmstrom R."/>
            <person name="Stieglmeier M."/>
            <person name="Klingl A."/>
            <person name="Woyke T."/>
            <person name="Ryan C.M."/>
            <person name="Banfield J.F."/>
        </authorList>
    </citation>
    <scope>NUCLEOTIDE SEQUENCE [LARGE SCALE GENOMIC DNA]</scope>
</reference>
<evidence type="ECO:0000313" key="6">
    <source>
        <dbReference type="EMBL" id="PIS23252.1"/>
    </source>
</evidence>
<sequence length="344" mass="39223">MQNNTTPLVSIVTTAYKNEKFNERYFNTVNKQSYPNIEVIFVDNLSPDNTASDAKERIKKGRVVESPTNSGCADGNNLGVLNATGKYIFLLGPDTWVDKECVGKLVAEAEKDDNQIYTSKQMTYDGKEFISCGISADLFGYPARTYSRDGKKQLKKIFYADGSSVFMKRENYLKVGMMDEATFLFAEDVDLSWKARMLGMSVIPVPESIVYHFSGGAIGIGGYPGSKEKYVTNCRRRFLAERNIIRNILKNYSILNVWWVLLYYLSINLVEIAALVLTGQALSAFNSYFKAYIWNIRNIKDTIKKRKEIQRIRTASDWEVMRSMYFFPHKVLAFLELGIPKVTK</sequence>
<keyword evidence="4" id="KW-0812">Transmembrane</keyword>
<keyword evidence="4" id="KW-0472">Membrane</keyword>
<feature type="domain" description="Glycosyltransferase 2-like" evidence="5">
    <location>
        <begin position="10"/>
        <end position="170"/>
    </location>
</feature>
<dbReference type="EMBL" id="PEYT01000006">
    <property type="protein sequence ID" value="PIS23252.1"/>
    <property type="molecule type" value="Genomic_DNA"/>
</dbReference>
<dbReference type="PANTHER" id="PTHR43179:SF12">
    <property type="entry name" value="GALACTOFURANOSYLTRANSFERASE GLFT2"/>
    <property type="match status" value="1"/>
</dbReference>
<gene>
    <name evidence="6" type="ORF">COT49_00985</name>
</gene>
<organism evidence="6 7">
    <name type="scientific">candidate division WWE3 bacterium CG08_land_8_20_14_0_20_40_13</name>
    <dbReference type="NCBI Taxonomy" id="1975084"/>
    <lineage>
        <taxon>Bacteria</taxon>
        <taxon>Katanobacteria</taxon>
    </lineage>
</organism>